<protein>
    <submittedName>
        <fullName evidence="1">Cathepsin O</fullName>
    </submittedName>
</protein>
<dbReference type="EMBL" id="AWUE01009139">
    <property type="protein sequence ID" value="OMP12501.1"/>
    <property type="molecule type" value="Genomic_DNA"/>
</dbReference>
<accession>A0A1R3KZI5</accession>
<reference evidence="2" key="1">
    <citation type="submission" date="2013-09" db="EMBL/GenBank/DDBJ databases">
        <title>Corchorus olitorius genome sequencing.</title>
        <authorList>
            <person name="Alam M."/>
            <person name="Haque M.S."/>
            <person name="Islam M.S."/>
            <person name="Emdad E.M."/>
            <person name="Islam M.M."/>
            <person name="Ahmed B."/>
            <person name="Halim A."/>
            <person name="Hossen Q.M.M."/>
            <person name="Hossain M.Z."/>
            <person name="Ahmed R."/>
            <person name="Khan M.M."/>
            <person name="Islam R."/>
            <person name="Rashid M.M."/>
            <person name="Khan S.A."/>
            <person name="Rahman M.S."/>
            <person name="Alam M."/>
            <person name="Yahiya A.S."/>
            <person name="Khan M.S."/>
            <person name="Azam M.S."/>
            <person name="Haque T."/>
            <person name="Lashkar M.Z.H."/>
            <person name="Akhand A.I."/>
            <person name="Morshed G."/>
            <person name="Roy S."/>
            <person name="Uddin K.S."/>
            <person name="Rabeya T."/>
            <person name="Hossain A.S."/>
            <person name="Chowdhury A."/>
            <person name="Snigdha A.R."/>
            <person name="Mortoza M.S."/>
            <person name="Matin S.A."/>
            <person name="Hoque S.M.E."/>
            <person name="Islam M.K."/>
            <person name="Roy D.K."/>
            <person name="Haider R."/>
            <person name="Moosa M.M."/>
            <person name="Elias S.M."/>
            <person name="Hasan A.M."/>
            <person name="Jahan S."/>
            <person name="Shafiuddin M."/>
            <person name="Mahmood N."/>
            <person name="Shommy N.S."/>
        </authorList>
    </citation>
    <scope>NUCLEOTIDE SEQUENCE [LARGE SCALE GENOMIC DNA]</scope>
    <source>
        <strain evidence="2">cv. O-4</strain>
    </source>
</reference>
<keyword evidence="2" id="KW-1185">Reference proteome</keyword>
<proteinExistence type="predicted"/>
<gene>
    <name evidence="1" type="ORF">COLO4_03109</name>
</gene>
<dbReference type="Proteomes" id="UP000187203">
    <property type="component" value="Unassembled WGS sequence"/>
</dbReference>
<dbReference type="AlphaFoldDB" id="A0A1R3KZI5"/>
<evidence type="ECO:0000313" key="1">
    <source>
        <dbReference type="EMBL" id="OMP12501.1"/>
    </source>
</evidence>
<comment type="caution">
    <text evidence="1">The sequence shown here is derived from an EMBL/GenBank/DDBJ whole genome shotgun (WGS) entry which is preliminary data.</text>
</comment>
<sequence>MVNEIVIPYENRLYTRRLPAFTRPQPTQGESTTGRQLLNLNSKERKNQSIIMQVNEIAHLFPYLVQKTFTRPSQGYLRRLPS</sequence>
<organism evidence="1 2">
    <name type="scientific">Corchorus olitorius</name>
    <dbReference type="NCBI Taxonomy" id="93759"/>
    <lineage>
        <taxon>Eukaryota</taxon>
        <taxon>Viridiplantae</taxon>
        <taxon>Streptophyta</taxon>
        <taxon>Embryophyta</taxon>
        <taxon>Tracheophyta</taxon>
        <taxon>Spermatophyta</taxon>
        <taxon>Magnoliopsida</taxon>
        <taxon>eudicotyledons</taxon>
        <taxon>Gunneridae</taxon>
        <taxon>Pentapetalae</taxon>
        <taxon>rosids</taxon>
        <taxon>malvids</taxon>
        <taxon>Malvales</taxon>
        <taxon>Malvaceae</taxon>
        <taxon>Grewioideae</taxon>
        <taxon>Apeibeae</taxon>
        <taxon>Corchorus</taxon>
    </lineage>
</organism>
<name>A0A1R3KZI5_9ROSI</name>
<evidence type="ECO:0000313" key="2">
    <source>
        <dbReference type="Proteomes" id="UP000187203"/>
    </source>
</evidence>